<dbReference type="RefSeq" id="WP_366923956.1">
    <property type="nucleotide sequence ID" value="NZ_CP121694.1"/>
</dbReference>
<organism evidence="1 2">
    <name type="scientific">Metallumcola ferriviriculae</name>
    <dbReference type="NCBI Taxonomy" id="3039180"/>
    <lineage>
        <taxon>Bacteria</taxon>
        <taxon>Bacillati</taxon>
        <taxon>Bacillota</taxon>
        <taxon>Clostridia</taxon>
        <taxon>Neomoorellales</taxon>
        <taxon>Desulfitibacteraceae</taxon>
        <taxon>Metallumcola</taxon>
    </lineage>
</organism>
<proteinExistence type="predicted"/>
<gene>
    <name evidence="1" type="ORF">MFMK1_000893</name>
</gene>
<keyword evidence="2" id="KW-1185">Reference proteome</keyword>
<dbReference type="AlphaFoldDB" id="A0AAU0UJY5"/>
<dbReference type="Proteomes" id="UP001329915">
    <property type="component" value="Chromosome"/>
</dbReference>
<evidence type="ECO:0000313" key="1">
    <source>
        <dbReference type="EMBL" id="WRO21099.1"/>
    </source>
</evidence>
<accession>A0AAU0UJY5</accession>
<protein>
    <submittedName>
        <fullName evidence="1">Uncharacterized protein</fullName>
    </submittedName>
</protein>
<sequence>MLNKVNGSLKGMKAERLRKLKNMLEPMGYEFSQDLSKFEKTATIESAVSELVPITEQLGFNVWEDLTLTELSEDSAYFAKYENGRVIRKFPRGV</sequence>
<name>A0AAU0UJY5_9FIRM</name>
<reference evidence="1 2" key="1">
    <citation type="submission" date="2023-04" db="EMBL/GenBank/DDBJ databases">
        <authorList>
            <person name="Hsu D."/>
        </authorList>
    </citation>
    <scope>NUCLEOTIDE SEQUENCE [LARGE SCALE GENOMIC DNA]</scope>
    <source>
        <strain evidence="1 2">MK1</strain>
    </source>
</reference>
<dbReference type="EMBL" id="CP121694">
    <property type="protein sequence ID" value="WRO21099.1"/>
    <property type="molecule type" value="Genomic_DNA"/>
</dbReference>
<evidence type="ECO:0000313" key="2">
    <source>
        <dbReference type="Proteomes" id="UP001329915"/>
    </source>
</evidence>
<dbReference type="KEGG" id="dbc:MFMK1_000893"/>